<evidence type="ECO:0000313" key="5">
    <source>
        <dbReference type="EMBL" id="QOG26693.1"/>
    </source>
</evidence>
<evidence type="ECO:0000313" key="4">
    <source>
        <dbReference type="EMBL" id="MDT2692208.1"/>
    </source>
</evidence>
<dbReference type="PANTHER" id="PTHR42932:SF1">
    <property type="entry name" value="GENERAL STRESS PROTEIN 20U"/>
    <property type="match status" value="1"/>
</dbReference>
<dbReference type="Proteomes" id="UP000254807">
    <property type="component" value="Unassembled WGS sequence"/>
</dbReference>
<dbReference type="PROSITE" id="PS00818">
    <property type="entry name" value="DPS_1"/>
    <property type="match status" value="1"/>
</dbReference>
<gene>
    <name evidence="6" type="primary">dps_1</name>
    <name evidence="5" type="ORF">EGM181_05175</name>
    <name evidence="6" type="ORF">NCTC12360_01543</name>
    <name evidence="4" type="ORF">P7E30_18790</name>
</gene>
<reference evidence="5 8" key="2">
    <citation type="submission" date="2020-03" db="EMBL/GenBank/DDBJ databases">
        <title>Characterization of ganglioside-mimicking enterococci.</title>
        <authorList>
            <person name="Patry R.T."/>
            <person name="Nothaft H."/>
            <person name="Bridger R."/>
            <person name="Shajahan A."/>
            <person name="Huynh S."/>
            <person name="Sanchez S."/>
            <person name="Azadi P."/>
            <person name="Cooper K."/>
            <person name="Miller W.G."/>
            <person name="Parker C.T."/>
            <person name="Wells L."/>
            <person name="Szymanski C.M."/>
        </authorList>
    </citation>
    <scope>NUCLEOTIDE SEQUENCE [LARGE SCALE GENOMIC DNA]</scope>
    <source>
        <strain evidence="5 8">EGM181</strain>
    </source>
</reference>
<dbReference type="Pfam" id="PF00210">
    <property type="entry name" value="Ferritin"/>
    <property type="match status" value="1"/>
</dbReference>
<dbReference type="PRINTS" id="PR01346">
    <property type="entry name" value="HELNAPAPROT"/>
</dbReference>
<evidence type="ECO:0000313" key="7">
    <source>
        <dbReference type="Proteomes" id="UP000254807"/>
    </source>
</evidence>
<dbReference type="InterPro" id="IPR012347">
    <property type="entry name" value="Ferritin-like"/>
</dbReference>
<comment type="similarity">
    <text evidence="1 2">Belongs to the Dps family.</text>
</comment>
<dbReference type="Gene3D" id="1.20.1260.10">
    <property type="match status" value="1"/>
</dbReference>
<dbReference type="GO" id="GO:0016722">
    <property type="term" value="F:oxidoreductase activity, acting on metal ions"/>
    <property type="evidence" value="ECO:0007669"/>
    <property type="project" value="InterPro"/>
</dbReference>
<dbReference type="EC" id="1.16.-.-" evidence="6"/>
<protein>
    <submittedName>
        <fullName evidence="4">DNA starvation/stationary phase protection protein</fullName>
    </submittedName>
    <submittedName>
        <fullName evidence="6">Dps family protein</fullName>
        <ecNumber evidence="6">1.16.-.-</ecNumber>
    </submittedName>
</protein>
<dbReference type="RefSeq" id="WP_060815481.1">
    <property type="nucleotide sequence ID" value="NZ_CP050485.1"/>
</dbReference>
<dbReference type="OrthoDB" id="9797023at2"/>
<dbReference type="EMBL" id="UFYW01000001">
    <property type="protein sequence ID" value="STD83083.1"/>
    <property type="molecule type" value="Genomic_DNA"/>
</dbReference>
<reference evidence="4" key="3">
    <citation type="submission" date="2023-03" db="EMBL/GenBank/DDBJ databases">
        <authorList>
            <person name="Shen W."/>
            <person name="Cai J."/>
        </authorList>
    </citation>
    <scope>NUCLEOTIDE SEQUENCE</scope>
    <source>
        <strain evidence="4">K69-2</strain>
    </source>
</reference>
<organism evidence="6 7">
    <name type="scientific">Enterococcus gallinarum</name>
    <dbReference type="NCBI Taxonomy" id="1353"/>
    <lineage>
        <taxon>Bacteria</taxon>
        <taxon>Bacillati</taxon>
        <taxon>Bacillota</taxon>
        <taxon>Bacilli</taxon>
        <taxon>Lactobacillales</taxon>
        <taxon>Enterococcaceae</taxon>
        <taxon>Enterococcus</taxon>
    </lineage>
</organism>
<dbReference type="InterPro" id="IPR023188">
    <property type="entry name" value="DPS_DNA-bd_CS"/>
</dbReference>
<dbReference type="CDD" id="cd01043">
    <property type="entry name" value="DPS"/>
    <property type="match status" value="1"/>
</dbReference>
<evidence type="ECO:0000313" key="8">
    <source>
        <dbReference type="Proteomes" id="UP000516696"/>
    </source>
</evidence>
<dbReference type="Proteomes" id="UP001183682">
    <property type="component" value="Unassembled WGS sequence"/>
</dbReference>
<dbReference type="InterPro" id="IPR002177">
    <property type="entry name" value="DPS_DNA-bd"/>
</dbReference>
<feature type="domain" description="Ferritin/DPS" evidence="3">
    <location>
        <begin position="8"/>
        <end position="149"/>
    </location>
</feature>
<evidence type="ECO:0000313" key="6">
    <source>
        <dbReference type="EMBL" id="STD83083.1"/>
    </source>
</evidence>
<dbReference type="InterPro" id="IPR008331">
    <property type="entry name" value="Ferritin_DPS_dom"/>
</dbReference>
<keyword evidence="6" id="KW-0560">Oxidoreductase</keyword>
<accession>A0A376GYK2</accession>
<evidence type="ECO:0000256" key="2">
    <source>
        <dbReference type="RuleBase" id="RU003875"/>
    </source>
</evidence>
<sequence length="155" mass="18087">MKFCETKKVLNQLVADLSVFSVRIHQVHWYMRGERFLFLHPKMDDLMEQINDQLDVISERLITLDGSPYSTLEEFFTNSKLEEEKGSWNKTIDEQIDYLLEGYNYLVSTYEEGIETAGKEGDDCTEDIFIGSKSELEKEIWMLKAELGNSPELDK</sequence>
<dbReference type="Proteomes" id="UP000516696">
    <property type="component" value="Chromosome"/>
</dbReference>
<evidence type="ECO:0000259" key="3">
    <source>
        <dbReference type="Pfam" id="PF00210"/>
    </source>
</evidence>
<keyword evidence="7" id="KW-1185">Reference proteome</keyword>
<reference evidence="6 7" key="1">
    <citation type="submission" date="2018-06" db="EMBL/GenBank/DDBJ databases">
        <authorList>
            <consortium name="Pathogen Informatics"/>
            <person name="Doyle S."/>
        </authorList>
    </citation>
    <scope>NUCLEOTIDE SEQUENCE [LARGE SCALE GENOMIC DNA]</scope>
    <source>
        <strain evidence="6 7">NCTC12360</strain>
    </source>
</reference>
<dbReference type="InterPro" id="IPR009078">
    <property type="entry name" value="Ferritin-like_SF"/>
</dbReference>
<dbReference type="PANTHER" id="PTHR42932">
    <property type="entry name" value="GENERAL STRESS PROTEIN 20U"/>
    <property type="match status" value="1"/>
</dbReference>
<dbReference type="SUPFAM" id="SSF47240">
    <property type="entry name" value="Ferritin-like"/>
    <property type="match status" value="1"/>
</dbReference>
<proteinExistence type="inferred from homology"/>
<dbReference type="GO" id="GO:0008199">
    <property type="term" value="F:ferric iron binding"/>
    <property type="evidence" value="ECO:0007669"/>
    <property type="project" value="InterPro"/>
</dbReference>
<dbReference type="AlphaFoldDB" id="A0A376GYK2"/>
<dbReference type="EMBL" id="CP050485">
    <property type="protein sequence ID" value="QOG26693.1"/>
    <property type="molecule type" value="Genomic_DNA"/>
</dbReference>
<evidence type="ECO:0000256" key="1">
    <source>
        <dbReference type="ARBA" id="ARBA00009497"/>
    </source>
</evidence>
<name>A0A376GYK2_ENTGA</name>
<dbReference type="PIRSF" id="PIRSF005900">
    <property type="entry name" value="Dps"/>
    <property type="match status" value="1"/>
</dbReference>
<dbReference type="EMBL" id="JARPZN010000042">
    <property type="protein sequence ID" value="MDT2692208.1"/>
    <property type="molecule type" value="Genomic_DNA"/>
</dbReference>